<organism evidence="1 2">
    <name type="scientific">Orbilia javanica</name>
    <dbReference type="NCBI Taxonomy" id="47235"/>
    <lineage>
        <taxon>Eukaryota</taxon>
        <taxon>Fungi</taxon>
        <taxon>Dikarya</taxon>
        <taxon>Ascomycota</taxon>
        <taxon>Pezizomycotina</taxon>
        <taxon>Orbiliomycetes</taxon>
        <taxon>Orbiliales</taxon>
        <taxon>Orbiliaceae</taxon>
        <taxon>Orbilia</taxon>
    </lineage>
</organism>
<proteinExistence type="predicted"/>
<dbReference type="Proteomes" id="UP001313282">
    <property type="component" value="Unassembled WGS sequence"/>
</dbReference>
<reference evidence="1 2" key="1">
    <citation type="submission" date="2019-10" db="EMBL/GenBank/DDBJ databases">
        <authorList>
            <person name="Palmer J.M."/>
        </authorList>
    </citation>
    <scope>NUCLEOTIDE SEQUENCE [LARGE SCALE GENOMIC DNA]</scope>
    <source>
        <strain evidence="1 2">TWF718</strain>
    </source>
</reference>
<gene>
    <name evidence="1" type="ORF">TWF718_003434</name>
</gene>
<keyword evidence="2" id="KW-1185">Reference proteome</keyword>
<sequence>MAIADGYLRACLNNDERAVEPLRNEVINRDKATCLITGRRDFGEAIETGYSQYPPSGIPQFSLKSFTTCCSIVPIIRCEEFDAKPIDCVLPDYADILRISRKHFRGLLSTLGNMLPSQQRCTSKNLLTVDLIVSGYFQSFEVWLVHRRRSSSRRIGSFGLVDADIYTVGVLNGHVAEQLGSILTPGQEILIPVGPNSPSPQLLAIHAFFSKVLAINRKKPLMSMDGVELNVTPGKSLAERKREAIQFEVRNLSRFLEKKMGGFVAL</sequence>
<name>A0AAN8MIP8_9PEZI</name>
<protein>
    <submittedName>
        <fullName evidence="1">Uncharacterized protein</fullName>
    </submittedName>
</protein>
<evidence type="ECO:0000313" key="2">
    <source>
        <dbReference type="Proteomes" id="UP001313282"/>
    </source>
</evidence>
<dbReference type="EMBL" id="JAVHNR010000012">
    <property type="protein sequence ID" value="KAK6330007.1"/>
    <property type="molecule type" value="Genomic_DNA"/>
</dbReference>
<accession>A0AAN8MIP8</accession>
<comment type="caution">
    <text evidence="1">The sequence shown here is derived from an EMBL/GenBank/DDBJ whole genome shotgun (WGS) entry which is preliminary data.</text>
</comment>
<dbReference type="AlphaFoldDB" id="A0AAN8MIP8"/>
<evidence type="ECO:0000313" key="1">
    <source>
        <dbReference type="EMBL" id="KAK6330007.1"/>
    </source>
</evidence>